<dbReference type="Proteomes" id="UP000321635">
    <property type="component" value="Unassembled WGS sequence"/>
</dbReference>
<keyword evidence="2" id="KW-1185">Reference proteome</keyword>
<sequence>MSVNDDSGVDELAIMAQAVALPLPDACRPGVEANASVLRGYVALIEGLPLSDHCEPAFGYTP</sequence>
<reference evidence="1 2" key="1">
    <citation type="submission" date="2019-07" db="EMBL/GenBank/DDBJ databases">
        <title>Whole genome shotgun sequence of Acetobacter nitrogenifigens NBRC 105050.</title>
        <authorList>
            <person name="Hosoyama A."/>
            <person name="Uohara A."/>
            <person name="Ohji S."/>
            <person name="Ichikawa N."/>
        </authorList>
    </citation>
    <scope>NUCLEOTIDE SEQUENCE [LARGE SCALE GENOMIC DNA]</scope>
    <source>
        <strain evidence="1 2">NBRC 105050</strain>
    </source>
</reference>
<dbReference type="AlphaFoldDB" id="A0A511X5G1"/>
<gene>
    <name evidence="1" type="ORF">ANI02nite_00760</name>
</gene>
<organism evidence="1 2">
    <name type="scientific">Acetobacter nitrogenifigens DSM 23921 = NBRC 105050</name>
    <dbReference type="NCBI Taxonomy" id="1120919"/>
    <lineage>
        <taxon>Bacteria</taxon>
        <taxon>Pseudomonadati</taxon>
        <taxon>Pseudomonadota</taxon>
        <taxon>Alphaproteobacteria</taxon>
        <taxon>Acetobacterales</taxon>
        <taxon>Acetobacteraceae</taxon>
        <taxon>Acetobacter</taxon>
    </lineage>
</organism>
<dbReference type="STRING" id="1120919.GCA_000429165_00077"/>
<dbReference type="RefSeq" id="WP_035375987.1">
    <property type="nucleotide sequence ID" value="NZ_AUBI01000001.1"/>
</dbReference>
<protein>
    <recommendedName>
        <fullName evidence="3">DUF4089 domain-containing protein</fullName>
    </recommendedName>
</protein>
<dbReference type="InterPro" id="IPR025148">
    <property type="entry name" value="AtzG-like"/>
</dbReference>
<dbReference type="Pfam" id="PF13318">
    <property type="entry name" value="AtzG-like"/>
    <property type="match status" value="1"/>
</dbReference>
<dbReference type="OrthoDB" id="7220951at2"/>
<evidence type="ECO:0008006" key="3">
    <source>
        <dbReference type="Google" id="ProtNLM"/>
    </source>
</evidence>
<proteinExistence type="predicted"/>
<accession>A0A511X5G1</accession>
<evidence type="ECO:0000313" key="1">
    <source>
        <dbReference type="EMBL" id="GEN58192.1"/>
    </source>
</evidence>
<name>A0A511X5G1_9PROT</name>
<evidence type="ECO:0000313" key="2">
    <source>
        <dbReference type="Proteomes" id="UP000321635"/>
    </source>
</evidence>
<comment type="caution">
    <text evidence="1">The sequence shown here is derived from an EMBL/GenBank/DDBJ whole genome shotgun (WGS) entry which is preliminary data.</text>
</comment>
<dbReference type="EMBL" id="BJYF01000001">
    <property type="protein sequence ID" value="GEN58192.1"/>
    <property type="molecule type" value="Genomic_DNA"/>
</dbReference>